<dbReference type="InterPro" id="IPR020541">
    <property type="entry name" value="Chorismate_synthase_CS"/>
</dbReference>
<feature type="binding site" evidence="7">
    <location>
        <position position="318"/>
    </location>
    <ligand>
        <name>FMN</name>
        <dbReference type="ChEBI" id="CHEBI:58210"/>
    </ligand>
</feature>
<dbReference type="GO" id="GO:0005829">
    <property type="term" value="C:cytosol"/>
    <property type="evidence" value="ECO:0007669"/>
    <property type="project" value="TreeGrafter"/>
</dbReference>
<dbReference type="EMBL" id="DSQF01000002">
    <property type="protein sequence ID" value="HGZ41868.1"/>
    <property type="molecule type" value="Genomic_DNA"/>
</dbReference>
<evidence type="ECO:0000256" key="8">
    <source>
        <dbReference type="RuleBase" id="RU000605"/>
    </source>
</evidence>
<dbReference type="UniPathway" id="UPA00053">
    <property type="reaction ID" value="UER00090"/>
</dbReference>
<dbReference type="PROSITE" id="PS00789">
    <property type="entry name" value="CHORISMATE_SYNTHASE_3"/>
    <property type="match status" value="1"/>
</dbReference>
<dbReference type="InterPro" id="IPR035904">
    <property type="entry name" value="Chorismate_synth_AroC_sf"/>
</dbReference>
<feature type="binding site" evidence="7">
    <location>
        <position position="277"/>
    </location>
    <ligand>
        <name>FMN</name>
        <dbReference type="ChEBI" id="CHEBI:58210"/>
    </ligand>
</feature>
<dbReference type="SUPFAM" id="SSF103263">
    <property type="entry name" value="Chorismate synthase, AroC"/>
    <property type="match status" value="1"/>
</dbReference>
<keyword evidence="7" id="KW-0285">Flavoprotein</keyword>
<dbReference type="GO" id="GO:0008652">
    <property type="term" value="P:amino acid biosynthetic process"/>
    <property type="evidence" value="ECO:0007669"/>
    <property type="project" value="UniProtKB-KW"/>
</dbReference>
<evidence type="ECO:0000256" key="7">
    <source>
        <dbReference type="HAMAP-Rule" id="MF_00300"/>
    </source>
</evidence>
<dbReference type="EC" id="4.2.3.5" evidence="3 7"/>
<keyword evidence="7" id="KW-0274">FAD</keyword>
<dbReference type="AlphaFoldDB" id="A0A832I3D0"/>
<evidence type="ECO:0000256" key="2">
    <source>
        <dbReference type="ARBA" id="ARBA00008014"/>
    </source>
</evidence>
<dbReference type="GO" id="GO:0004107">
    <property type="term" value="F:chorismate synthase activity"/>
    <property type="evidence" value="ECO:0007669"/>
    <property type="project" value="UniProtKB-UniRule"/>
</dbReference>
<dbReference type="PANTHER" id="PTHR21085">
    <property type="entry name" value="CHORISMATE SYNTHASE"/>
    <property type="match status" value="1"/>
</dbReference>
<evidence type="ECO:0000313" key="9">
    <source>
        <dbReference type="EMBL" id="HGZ41868.1"/>
    </source>
</evidence>
<dbReference type="GO" id="GO:0010181">
    <property type="term" value="F:FMN binding"/>
    <property type="evidence" value="ECO:0007669"/>
    <property type="project" value="TreeGrafter"/>
</dbReference>
<dbReference type="GO" id="GO:0009073">
    <property type="term" value="P:aromatic amino acid family biosynthetic process"/>
    <property type="evidence" value="ECO:0007669"/>
    <property type="project" value="UniProtKB-KW"/>
</dbReference>
<protein>
    <recommendedName>
        <fullName evidence="3 7">Chorismate synthase</fullName>
        <shortName evidence="7">CS</shortName>
        <ecNumber evidence="3 7">4.2.3.5</ecNumber>
    </recommendedName>
    <alternativeName>
        <fullName evidence="7">5-enolpyruvylshikimate-3-phosphate phospholyase</fullName>
    </alternativeName>
</protein>
<comment type="pathway">
    <text evidence="1 7 8">Metabolic intermediate biosynthesis; chorismate biosynthesis; chorismate from D-erythrose 4-phosphate and phosphoenolpyruvate: step 7/7.</text>
</comment>
<dbReference type="NCBIfam" id="TIGR00033">
    <property type="entry name" value="aroC"/>
    <property type="match status" value="1"/>
</dbReference>
<dbReference type="Gene3D" id="3.60.150.10">
    <property type="entry name" value="Chorismate synthase AroC"/>
    <property type="match status" value="1"/>
</dbReference>
<accession>A0A832I3D0</accession>
<evidence type="ECO:0000256" key="5">
    <source>
        <dbReference type="ARBA" id="ARBA00023141"/>
    </source>
</evidence>
<dbReference type="PANTHER" id="PTHR21085:SF0">
    <property type="entry name" value="CHORISMATE SYNTHASE"/>
    <property type="match status" value="1"/>
</dbReference>
<comment type="function">
    <text evidence="7">Catalyzes the anti-1,4-elimination of the C-3 phosphate and the C-6 proR hydrogen from 5-enolpyruvylshikimate-3-phosphate (EPSP) to yield chorismate, which is the branch point compound that serves as the starting substrate for the three terminal pathways of aromatic amino acid biosynthesis. This reaction introduces a second double bond into the aromatic ring system.</text>
</comment>
<dbReference type="Pfam" id="PF01264">
    <property type="entry name" value="Chorismate_synt"/>
    <property type="match status" value="1"/>
</dbReference>
<comment type="caution">
    <text evidence="7">Lacks conserved residue(s) required for the propagation of feature annotation.</text>
</comment>
<gene>
    <name evidence="7" type="primary">aroC</name>
    <name evidence="9" type="ORF">ENR23_00295</name>
</gene>
<comment type="catalytic activity">
    <reaction evidence="7 8">
        <text>5-O-(1-carboxyvinyl)-3-phosphoshikimate = chorismate + phosphate</text>
        <dbReference type="Rhea" id="RHEA:21020"/>
        <dbReference type="ChEBI" id="CHEBI:29748"/>
        <dbReference type="ChEBI" id="CHEBI:43474"/>
        <dbReference type="ChEBI" id="CHEBI:57701"/>
        <dbReference type="EC" id="4.2.3.5"/>
    </reaction>
</comment>
<evidence type="ECO:0000256" key="1">
    <source>
        <dbReference type="ARBA" id="ARBA00005044"/>
    </source>
</evidence>
<comment type="cofactor">
    <cofactor evidence="7 8">
        <name>FMNH2</name>
        <dbReference type="ChEBI" id="CHEBI:57618"/>
    </cofactor>
    <text evidence="7 8">Reduced FMN (FMNH(2)).</text>
</comment>
<dbReference type="HAMAP" id="MF_00300">
    <property type="entry name" value="Chorismate_synth"/>
    <property type="match status" value="1"/>
</dbReference>
<keyword evidence="4 7" id="KW-0028">Amino-acid biosynthesis</keyword>
<proteinExistence type="inferred from homology"/>
<feature type="binding site" evidence="7">
    <location>
        <position position="48"/>
    </location>
    <ligand>
        <name>NADP(+)</name>
        <dbReference type="ChEBI" id="CHEBI:58349"/>
    </ligand>
</feature>
<keyword evidence="7" id="KW-0288">FMN</keyword>
<sequence>MGSSSFGTLFTVTTFGESHGPAVGVVVDGLPPGIAVDPAAIQRELDRRRPGQSALTTQRAEADAVEILSGLFEGVTLGTPVAMVVRNTNQRSKDYDALKDVFRPGHADWSYHAKYGVRDHRGGGRASGRETVGRVAAGALARAALATVGVSVAGGTVQVGTVRAARRDWDVAESNPVRCPDAAAAPAMARAIEAARDARDSIGGVVEVVARGVPAGWGDPTMAKLDAALGAAMLSIPATKGVEIGGGFAMAERHGSETNDVFDGERFLSNWSGGISGGISNGAEIVVRVAVRPATSIGRPQTMATREGGTTTVAIEGRHDPCICPRVVPVAEAMLAIVLADAWLRQRALRGRDR</sequence>
<dbReference type="PIRSF" id="PIRSF001456">
    <property type="entry name" value="Chorismate_synth"/>
    <property type="match status" value="1"/>
</dbReference>
<evidence type="ECO:0000256" key="4">
    <source>
        <dbReference type="ARBA" id="ARBA00022605"/>
    </source>
</evidence>
<name>A0A832I3D0_UNCEI</name>
<keyword evidence="6 7" id="KW-0456">Lyase</keyword>
<dbReference type="GO" id="GO:0009423">
    <property type="term" value="P:chorismate biosynthetic process"/>
    <property type="evidence" value="ECO:0007669"/>
    <property type="project" value="UniProtKB-UniRule"/>
</dbReference>
<dbReference type="PROSITE" id="PS00787">
    <property type="entry name" value="CHORISMATE_SYNTHASE_1"/>
    <property type="match status" value="1"/>
</dbReference>
<reference evidence="9" key="1">
    <citation type="journal article" date="2020" name="mSystems">
        <title>Genome- and Community-Level Interaction Insights into Carbon Utilization and Element Cycling Functions of Hydrothermarchaeota in Hydrothermal Sediment.</title>
        <authorList>
            <person name="Zhou Z."/>
            <person name="Liu Y."/>
            <person name="Xu W."/>
            <person name="Pan J."/>
            <person name="Luo Z.H."/>
            <person name="Li M."/>
        </authorList>
    </citation>
    <scope>NUCLEOTIDE SEQUENCE [LARGE SCALE GENOMIC DNA]</scope>
    <source>
        <strain evidence="9">SpSt-381</strain>
    </source>
</reference>
<dbReference type="InterPro" id="IPR000453">
    <property type="entry name" value="Chorismate_synth"/>
</dbReference>
<comment type="similarity">
    <text evidence="2 7 8">Belongs to the chorismate synthase family.</text>
</comment>
<feature type="binding site" evidence="7">
    <location>
        <begin position="125"/>
        <end position="127"/>
    </location>
    <ligand>
        <name>FMN</name>
        <dbReference type="ChEBI" id="CHEBI:58210"/>
    </ligand>
</feature>
<dbReference type="NCBIfam" id="NF003793">
    <property type="entry name" value="PRK05382.1"/>
    <property type="match status" value="1"/>
</dbReference>
<comment type="subunit">
    <text evidence="7">Homotetramer.</text>
</comment>
<organism evidence="9">
    <name type="scientific">Eiseniibacteriota bacterium</name>
    <dbReference type="NCBI Taxonomy" id="2212470"/>
    <lineage>
        <taxon>Bacteria</taxon>
        <taxon>Candidatus Eiseniibacteriota</taxon>
    </lineage>
</organism>
<dbReference type="PROSITE" id="PS00788">
    <property type="entry name" value="CHORISMATE_SYNTHASE_2"/>
    <property type="match status" value="1"/>
</dbReference>
<evidence type="ECO:0000256" key="3">
    <source>
        <dbReference type="ARBA" id="ARBA00013036"/>
    </source>
</evidence>
<evidence type="ECO:0000256" key="6">
    <source>
        <dbReference type="ARBA" id="ARBA00023239"/>
    </source>
</evidence>
<dbReference type="CDD" id="cd07304">
    <property type="entry name" value="Chorismate_synthase"/>
    <property type="match status" value="1"/>
</dbReference>
<keyword evidence="5 7" id="KW-0057">Aromatic amino acid biosynthesis</keyword>
<comment type="caution">
    <text evidence="9">The sequence shown here is derived from an EMBL/GenBank/DDBJ whole genome shotgun (WGS) entry which is preliminary data.</text>
</comment>
<keyword evidence="7" id="KW-0521">NADP</keyword>